<keyword evidence="11" id="KW-1185">Reference proteome</keyword>
<sequence length="179" mass="19706">MFFIWIGLLGLALLTGRGEGQSCGVTGYGPNLARGRPTYQSSIYLIHGPDLLSGKAVDGICEGDINAYRSCTHTSEDVEPWWYVDLGRQFSINVVIVKNRGDCCDARLQGAEVHVGDSLVGHGRFNPLCETIQETSLGGISTIRCQGLPGRYVSIHIPVRREFLTLCEVEVYEMKTECH</sequence>
<comment type="similarity">
    <text evidence="2">Belongs to the fucolectin family.</text>
</comment>
<dbReference type="RefSeq" id="XP_062835939.1">
    <property type="nucleotide sequence ID" value="XM_062979869.1"/>
</dbReference>
<dbReference type="GO" id="GO:0046872">
    <property type="term" value="F:metal ion binding"/>
    <property type="evidence" value="ECO:0007669"/>
    <property type="project" value="UniProtKB-KW"/>
</dbReference>
<proteinExistence type="inferred from homology"/>
<dbReference type="KEGG" id="acs:100558189"/>
<reference evidence="10" key="3">
    <citation type="submission" date="2025-09" db="UniProtKB">
        <authorList>
            <consortium name="Ensembl"/>
        </authorList>
    </citation>
    <scope>IDENTIFICATION</scope>
</reference>
<dbReference type="InterPro" id="IPR006585">
    <property type="entry name" value="FTP1"/>
</dbReference>
<evidence type="ECO:0000256" key="2">
    <source>
        <dbReference type="ARBA" id="ARBA00010147"/>
    </source>
</evidence>
<protein>
    <recommendedName>
        <fullName evidence="9">Fucolectin tachylectin-4 pentraxin-1 domain-containing protein</fullName>
    </recommendedName>
</protein>
<gene>
    <name evidence="10" type="primary">LOC100558189</name>
</gene>
<dbReference type="RefSeq" id="XP_062835941.1">
    <property type="nucleotide sequence ID" value="XM_062979871.1"/>
</dbReference>
<dbReference type="RefSeq" id="XP_062835940.1">
    <property type="nucleotide sequence ID" value="XM_062979870.1"/>
</dbReference>
<keyword evidence="4" id="KW-0479">Metal-binding</keyword>
<evidence type="ECO:0000256" key="8">
    <source>
        <dbReference type="SAM" id="SignalP"/>
    </source>
</evidence>
<keyword evidence="7" id="KW-1015">Disulfide bond</keyword>
<dbReference type="GeneTree" id="ENSGT01060000248575"/>
<dbReference type="OrthoDB" id="547680at2759"/>
<dbReference type="PANTHER" id="PTHR45713">
    <property type="entry name" value="FTP DOMAIN-CONTAINING PROTEIN"/>
    <property type="match status" value="1"/>
</dbReference>
<dbReference type="RefSeq" id="XP_062835938.1">
    <property type="nucleotide sequence ID" value="XM_062979868.1"/>
</dbReference>
<accession>A0A803TCA7</accession>
<dbReference type="Gene3D" id="2.60.120.260">
    <property type="entry name" value="Galactose-binding domain-like"/>
    <property type="match status" value="1"/>
</dbReference>
<feature type="domain" description="Fucolectin tachylectin-4 pentraxin-1" evidence="9">
    <location>
        <begin position="29"/>
        <end position="177"/>
    </location>
</feature>
<evidence type="ECO:0000256" key="1">
    <source>
        <dbReference type="ARBA" id="ARBA00002219"/>
    </source>
</evidence>
<evidence type="ECO:0000256" key="4">
    <source>
        <dbReference type="ARBA" id="ARBA00022723"/>
    </source>
</evidence>
<dbReference type="Proteomes" id="UP000001646">
    <property type="component" value="Unplaced"/>
</dbReference>
<reference evidence="10" key="1">
    <citation type="submission" date="2009-12" db="EMBL/GenBank/DDBJ databases">
        <title>The Genome Sequence of Anolis carolinensis (Green Anole Lizard).</title>
        <authorList>
            <consortium name="The Genome Sequencing Platform"/>
            <person name="Di Palma F."/>
            <person name="Alfoldi J."/>
            <person name="Heiman D."/>
            <person name="Young S."/>
            <person name="Grabherr M."/>
            <person name="Johnson J."/>
            <person name="Lander E.S."/>
            <person name="Lindblad-Toh K."/>
        </authorList>
    </citation>
    <scope>NUCLEOTIDE SEQUENCE [LARGE SCALE GENOMIC DNA]</scope>
    <source>
        <strain evidence="10">JBL SC #1</strain>
    </source>
</reference>
<dbReference type="GO" id="GO:0010185">
    <property type="term" value="P:regulation of cellular defense response"/>
    <property type="evidence" value="ECO:0007669"/>
    <property type="project" value="UniProtKB-ARBA"/>
</dbReference>
<organism evidence="10 11">
    <name type="scientific">Anolis carolinensis</name>
    <name type="common">Green anole</name>
    <name type="synonym">American chameleon</name>
    <dbReference type="NCBI Taxonomy" id="28377"/>
    <lineage>
        <taxon>Eukaryota</taxon>
        <taxon>Metazoa</taxon>
        <taxon>Chordata</taxon>
        <taxon>Craniata</taxon>
        <taxon>Vertebrata</taxon>
        <taxon>Euteleostomi</taxon>
        <taxon>Lepidosauria</taxon>
        <taxon>Squamata</taxon>
        <taxon>Bifurcata</taxon>
        <taxon>Unidentata</taxon>
        <taxon>Episquamata</taxon>
        <taxon>Toxicofera</taxon>
        <taxon>Iguania</taxon>
        <taxon>Dactyloidae</taxon>
        <taxon>Anolis</taxon>
    </lineage>
</organism>
<dbReference type="SUPFAM" id="SSF49785">
    <property type="entry name" value="Galactose-binding domain-like"/>
    <property type="match status" value="1"/>
</dbReference>
<evidence type="ECO:0000256" key="7">
    <source>
        <dbReference type="ARBA" id="ARBA00023157"/>
    </source>
</evidence>
<dbReference type="Pfam" id="PF22633">
    <property type="entry name" value="F5_F8_type_C_2"/>
    <property type="match status" value="1"/>
</dbReference>
<reference evidence="10" key="2">
    <citation type="submission" date="2025-08" db="UniProtKB">
        <authorList>
            <consortium name="Ensembl"/>
        </authorList>
    </citation>
    <scope>IDENTIFICATION</scope>
</reference>
<dbReference type="InterPro" id="IPR051941">
    <property type="entry name" value="BG_Antigen-Binding_Lectin"/>
</dbReference>
<name>A0A803TCA7_ANOCA</name>
<dbReference type="SMART" id="SM00607">
    <property type="entry name" value="FTP"/>
    <property type="match status" value="1"/>
</dbReference>
<comment type="function">
    <text evidence="1">Acts as a defensive agent. Recognizes blood group fucosylated oligosaccharides including A, B, H and Lewis B-type antigens. Does not recognize Lewis A antigen and has low affinity for monovalent haptens.</text>
</comment>
<evidence type="ECO:0000313" key="11">
    <source>
        <dbReference type="Proteomes" id="UP000001646"/>
    </source>
</evidence>
<feature type="chain" id="PRO_5032776127" description="Fucolectin tachylectin-4 pentraxin-1 domain-containing protein" evidence="8">
    <location>
        <begin position="21"/>
        <end position="179"/>
    </location>
</feature>
<keyword evidence="6" id="KW-0106">Calcium</keyword>
<evidence type="ECO:0000259" key="9">
    <source>
        <dbReference type="SMART" id="SM00607"/>
    </source>
</evidence>
<keyword evidence="5" id="KW-0430">Lectin</keyword>
<dbReference type="InParanoid" id="A0A803TCA7"/>
<evidence type="ECO:0000313" key="10">
    <source>
        <dbReference type="Ensembl" id="ENSACAP00000032847.1"/>
    </source>
</evidence>
<evidence type="ECO:0000256" key="3">
    <source>
        <dbReference type="ARBA" id="ARBA00011233"/>
    </source>
</evidence>
<dbReference type="AlphaFoldDB" id="A0A803TCA7"/>
<evidence type="ECO:0000256" key="5">
    <source>
        <dbReference type="ARBA" id="ARBA00022734"/>
    </source>
</evidence>
<dbReference type="GO" id="GO:0001868">
    <property type="term" value="P:regulation of complement activation, lectin pathway"/>
    <property type="evidence" value="ECO:0007669"/>
    <property type="project" value="UniProtKB-ARBA"/>
</dbReference>
<comment type="subunit">
    <text evidence="3">Homotrimer.</text>
</comment>
<keyword evidence="8" id="KW-0732">Signal</keyword>
<dbReference type="Ensembl" id="ENSACAT00000036973.1">
    <property type="protein sequence ID" value="ENSACAP00000032847.1"/>
    <property type="gene ID" value="ENSACAG00000035267.1"/>
</dbReference>
<dbReference type="PANTHER" id="PTHR45713:SF11">
    <property type="entry name" value="FUCOLECTIN TACHYLECTIN-4 PENTRAXIN-1 DOMAIN-CONTAINING PROTEIN"/>
    <property type="match status" value="1"/>
</dbReference>
<dbReference type="GeneID" id="100558189"/>
<feature type="signal peptide" evidence="8">
    <location>
        <begin position="1"/>
        <end position="20"/>
    </location>
</feature>
<evidence type="ECO:0000256" key="6">
    <source>
        <dbReference type="ARBA" id="ARBA00022837"/>
    </source>
</evidence>
<dbReference type="InterPro" id="IPR008979">
    <property type="entry name" value="Galactose-bd-like_sf"/>
</dbReference>
<dbReference type="GO" id="GO:0042806">
    <property type="term" value="F:fucose binding"/>
    <property type="evidence" value="ECO:0007669"/>
    <property type="project" value="UniProtKB-ARBA"/>
</dbReference>